<name>A0A934MIW8_9HYPH</name>
<organism evidence="12 13">
    <name type="scientific">Acuticoccus mangrovi</name>
    <dbReference type="NCBI Taxonomy" id="2796142"/>
    <lineage>
        <taxon>Bacteria</taxon>
        <taxon>Pseudomonadati</taxon>
        <taxon>Pseudomonadota</taxon>
        <taxon>Alphaproteobacteria</taxon>
        <taxon>Hyphomicrobiales</taxon>
        <taxon>Amorphaceae</taxon>
        <taxon>Acuticoccus</taxon>
    </lineage>
</organism>
<comment type="pathway">
    <text evidence="2 10">Purine metabolism; IMP biosynthesis via de novo pathway; 5-formamido-1-(5-phospho-D-ribosyl)imidazole-4-carboxamide from 5-amino-1-(5-phospho-D-ribosyl)imidazole-4-carboxamide (10-formyl THF route): step 1/1.</text>
</comment>
<dbReference type="InterPro" id="IPR036914">
    <property type="entry name" value="MGS-like_dom_sf"/>
</dbReference>
<dbReference type="RefSeq" id="WP_198883544.1">
    <property type="nucleotide sequence ID" value="NZ_JAEKJA010000018.1"/>
</dbReference>
<reference evidence="12" key="1">
    <citation type="submission" date="2020-12" db="EMBL/GenBank/DDBJ databases">
        <title>Bacterial taxonomy.</title>
        <authorList>
            <person name="Pan X."/>
        </authorList>
    </citation>
    <scope>NUCLEOTIDE SEQUENCE</scope>
    <source>
        <strain evidence="12">B2012</strain>
    </source>
</reference>
<dbReference type="PANTHER" id="PTHR11692">
    <property type="entry name" value="BIFUNCTIONAL PURINE BIOSYNTHESIS PROTEIN PURH"/>
    <property type="match status" value="1"/>
</dbReference>
<keyword evidence="4 10" id="KW-0808">Transferase</keyword>
<dbReference type="PROSITE" id="PS51855">
    <property type="entry name" value="MGS"/>
    <property type="match status" value="1"/>
</dbReference>
<dbReference type="InterPro" id="IPR002695">
    <property type="entry name" value="PurH-like"/>
</dbReference>
<keyword evidence="13" id="KW-1185">Reference proteome</keyword>
<dbReference type="EC" id="3.5.4.10" evidence="10"/>
<evidence type="ECO:0000256" key="8">
    <source>
        <dbReference type="ARBA" id="ARBA00050488"/>
    </source>
</evidence>
<dbReference type="NCBIfam" id="TIGR00355">
    <property type="entry name" value="purH"/>
    <property type="match status" value="1"/>
</dbReference>
<comment type="catalytic activity">
    <reaction evidence="8 10">
        <text>(6R)-10-formyltetrahydrofolate + 5-amino-1-(5-phospho-beta-D-ribosyl)imidazole-4-carboxamide = 5-formamido-1-(5-phospho-D-ribosyl)imidazole-4-carboxamide + (6S)-5,6,7,8-tetrahydrofolate</text>
        <dbReference type="Rhea" id="RHEA:22192"/>
        <dbReference type="ChEBI" id="CHEBI:57453"/>
        <dbReference type="ChEBI" id="CHEBI:58467"/>
        <dbReference type="ChEBI" id="CHEBI:58475"/>
        <dbReference type="ChEBI" id="CHEBI:195366"/>
        <dbReference type="EC" id="2.1.2.3"/>
    </reaction>
</comment>
<accession>A0A934MIW8</accession>
<dbReference type="InterPro" id="IPR011607">
    <property type="entry name" value="MGS-like_dom"/>
</dbReference>
<evidence type="ECO:0000256" key="5">
    <source>
        <dbReference type="ARBA" id="ARBA00022755"/>
    </source>
</evidence>
<dbReference type="GO" id="GO:0004643">
    <property type="term" value="F:phosphoribosylaminoimidazolecarboxamide formyltransferase activity"/>
    <property type="evidence" value="ECO:0007669"/>
    <property type="project" value="UniProtKB-UniRule"/>
</dbReference>
<dbReference type="InterPro" id="IPR016193">
    <property type="entry name" value="Cytidine_deaminase-like"/>
</dbReference>
<sequence>MTTSHPVRRALLSVSDKEGLVPFAERLHAAGIELVSTGGTARTLADAGLPVIDVASLTGFPEMLDGRVKTLHPGVHGGLLADLSKPDHVAAIEKAGIGPIGLVVSNLYPFESAIAKGLGEADLVETIDVGGPSMTRAAAKNFAHVAIVVDTDDYGAVADAIEQNGGAVPFAMRRRLAAKAFARLSAYDAAIAAWLGGVTAADDTAIDHRVWQAFGGKRVAEMRYGENPHQRADFYRSAGGEGIAAARVVQGKALSYNNVADADAAWTAVADFADDVACVVVKHANPCGIAVAGTLAEAYEAARLADPVSAFGGVVALSRPLDVATAEKIAAIFTEVVIAPGASDEALAVLAKKPNVRVLLADTLPTPGGTMVRSVGGGLLVQDIDAGTLEAGDVKVATKRAPTEAEWADLRFAWRVVKHVKSNAIVYAKGGATVGVGAGQMSRVDAARIGAWKAEDAAREAGEAETRTKGAVAASDAFFPFADGLETIAAAGVTAVIQPGGSRRDEEVIAAADAAGIAMVMTGMRHFRH</sequence>
<dbReference type="Pfam" id="PF01808">
    <property type="entry name" value="AICARFT_IMPCHas"/>
    <property type="match status" value="1"/>
</dbReference>
<evidence type="ECO:0000256" key="9">
    <source>
        <dbReference type="ARBA" id="ARBA00050687"/>
    </source>
</evidence>
<comment type="domain">
    <text evidence="10">The IMP cyclohydrolase activity resides in the N-terminal region.</text>
</comment>
<dbReference type="EMBL" id="JAEKJA010000018">
    <property type="protein sequence ID" value="MBJ3777641.1"/>
    <property type="molecule type" value="Genomic_DNA"/>
</dbReference>
<evidence type="ECO:0000259" key="11">
    <source>
        <dbReference type="PROSITE" id="PS51855"/>
    </source>
</evidence>
<evidence type="ECO:0000256" key="3">
    <source>
        <dbReference type="ARBA" id="ARBA00007667"/>
    </source>
</evidence>
<dbReference type="FunFam" id="3.40.50.1380:FF:000001">
    <property type="entry name" value="Bifunctional purine biosynthesis protein PurH"/>
    <property type="match status" value="1"/>
</dbReference>
<proteinExistence type="inferred from homology"/>
<evidence type="ECO:0000256" key="10">
    <source>
        <dbReference type="HAMAP-Rule" id="MF_00139"/>
    </source>
</evidence>
<comment type="catalytic activity">
    <reaction evidence="9 10">
        <text>IMP + H2O = 5-formamido-1-(5-phospho-D-ribosyl)imidazole-4-carboxamide</text>
        <dbReference type="Rhea" id="RHEA:18445"/>
        <dbReference type="ChEBI" id="CHEBI:15377"/>
        <dbReference type="ChEBI" id="CHEBI:58053"/>
        <dbReference type="ChEBI" id="CHEBI:58467"/>
        <dbReference type="EC" id="3.5.4.10"/>
    </reaction>
</comment>
<evidence type="ECO:0000256" key="6">
    <source>
        <dbReference type="ARBA" id="ARBA00022801"/>
    </source>
</evidence>
<evidence type="ECO:0000256" key="1">
    <source>
        <dbReference type="ARBA" id="ARBA00004844"/>
    </source>
</evidence>
<dbReference type="SMART" id="SM00851">
    <property type="entry name" value="MGS"/>
    <property type="match status" value="1"/>
</dbReference>
<dbReference type="HAMAP" id="MF_00139">
    <property type="entry name" value="PurH"/>
    <property type="match status" value="1"/>
</dbReference>
<dbReference type="Proteomes" id="UP000609531">
    <property type="component" value="Unassembled WGS sequence"/>
</dbReference>
<comment type="caution">
    <text evidence="12">The sequence shown here is derived from an EMBL/GenBank/DDBJ whole genome shotgun (WGS) entry which is preliminary data.</text>
</comment>
<dbReference type="CDD" id="cd01421">
    <property type="entry name" value="IMPCH"/>
    <property type="match status" value="1"/>
</dbReference>
<evidence type="ECO:0000313" key="12">
    <source>
        <dbReference type="EMBL" id="MBJ3777641.1"/>
    </source>
</evidence>
<evidence type="ECO:0000256" key="7">
    <source>
        <dbReference type="ARBA" id="ARBA00023268"/>
    </source>
</evidence>
<dbReference type="PANTHER" id="PTHR11692:SF0">
    <property type="entry name" value="BIFUNCTIONAL PURINE BIOSYNTHESIS PROTEIN ATIC"/>
    <property type="match status" value="1"/>
</dbReference>
<dbReference type="InterPro" id="IPR024051">
    <property type="entry name" value="AICAR_Tfase_dup_dom_sf"/>
</dbReference>
<dbReference type="Gene3D" id="3.40.50.1380">
    <property type="entry name" value="Methylglyoxal synthase-like domain"/>
    <property type="match status" value="1"/>
</dbReference>
<keyword evidence="6 10" id="KW-0378">Hydrolase</keyword>
<evidence type="ECO:0000256" key="4">
    <source>
        <dbReference type="ARBA" id="ARBA00022679"/>
    </source>
</evidence>
<comment type="similarity">
    <text evidence="3 10">Belongs to the PurH family.</text>
</comment>
<dbReference type="GO" id="GO:0006189">
    <property type="term" value="P:'de novo' IMP biosynthetic process"/>
    <property type="evidence" value="ECO:0007669"/>
    <property type="project" value="UniProtKB-UniRule"/>
</dbReference>
<dbReference type="PIRSF" id="PIRSF000414">
    <property type="entry name" value="AICARFT_IMPCHas"/>
    <property type="match status" value="1"/>
</dbReference>
<feature type="domain" description="MGS-like" evidence="11">
    <location>
        <begin position="1"/>
        <end position="149"/>
    </location>
</feature>
<dbReference type="SMART" id="SM00798">
    <property type="entry name" value="AICARFT_IMPCHas"/>
    <property type="match status" value="1"/>
</dbReference>
<dbReference type="EC" id="2.1.2.3" evidence="10"/>
<keyword evidence="5 10" id="KW-0658">Purine biosynthesis</keyword>
<dbReference type="SUPFAM" id="SSF52335">
    <property type="entry name" value="Methylglyoxal synthase-like"/>
    <property type="match status" value="1"/>
</dbReference>
<dbReference type="Pfam" id="PF02142">
    <property type="entry name" value="MGS"/>
    <property type="match status" value="1"/>
</dbReference>
<gene>
    <name evidence="10 12" type="primary">purH</name>
    <name evidence="12" type="ORF">JCR33_18190</name>
</gene>
<comment type="pathway">
    <text evidence="1 10">Purine metabolism; IMP biosynthesis via de novo pathway; IMP from 5-formamido-1-(5-phospho-D-ribosyl)imidazole-4-carboxamide: step 1/1.</text>
</comment>
<evidence type="ECO:0000256" key="2">
    <source>
        <dbReference type="ARBA" id="ARBA00004954"/>
    </source>
</evidence>
<dbReference type="GO" id="GO:0003937">
    <property type="term" value="F:IMP cyclohydrolase activity"/>
    <property type="evidence" value="ECO:0007669"/>
    <property type="project" value="UniProtKB-UniRule"/>
</dbReference>
<dbReference type="NCBIfam" id="NF002049">
    <property type="entry name" value="PRK00881.1"/>
    <property type="match status" value="1"/>
</dbReference>
<dbReference type="FunFam" id="3.40.140.20:FF:000001">
    <property type="entry name" value="Bifunctional purine biosynthesis protein PurH"/>
    <property type="match status" value="1"/>
</dbReference>
<evidence type="ECO:0000313" key="13">
    <source>
        <dbReference type="Proteomes" id="UP000609531"/>
    </source>
</evidence>
<dbReference type="SUPFAM" id="SSF53927">
    <property type="entry name" value="Cytidine deaminase-like"/>
    <property type="match status" value="1"/>
</dbReference>
<keyword evidence="7 10" id="KW-0511">Multifunctional enzyme</keyword>
<dbReference type="Gene3D" id="3.40.140.20">
    <property type="match status" value="2"/>
</dbReference>
<dbReference type="AlphaFoldDB" id="A0A934MIW8"/>
<protein>
    <recommendedName>
        <fullName evidence="10">Bifunctional purine biosynthesis protein PurH</fullName>
    </recommendedName>
    <domain>
        <recommendedName>
            <fullName evidence="10">Phosphoribosylaminoimidazolecarboxamide formyltransferase</fullName>
            <ecNumber evidence="10">2.1.2.3</ecNumber>
        </recommendedName>
        <alternativeName>
            <fullName evidence="10">AICAR transformylase</fullName>
        </alternativeName>
    </domain>
    <domain>
        <recommendedName>
            <fullName evidence="10">IMP cyclohydrolase</fullName>
            <ecNumber evidence="10">3.5.4.10</ecNumber>
        </recommendedName>
        <alternativeName>
            <fullName evidence="10">ATIC</fullName>
        </alternativeName>
        <alternativeName>
            <fullName evidence="10">IMP synthase</fullName>
        </alternativeName>
        <alternativeName>
            <fullName evidence="10">Inosinicase</fullName>
        </alternativeName>
    </domain>
</protein>
<dbReference type="GO" id="GO:0005829">
    <property type="term" value="C:cytosol"/>
    <property type="evidence" value="ECO:0007669"/>
    <property type="project" value="TreeGrafter"/>
</dbReference>